<reference evidence="2" key="1">
    <citation type="submission" date="2023-01" db="EMBL/GenBank/DDBJ databases">
        <title>Metagenome sequencing of chrysophaentin producing Chrysophaeum taylorii.</title>
        <authorList>
            <person name="Davison J."/>
            <person name="Bewley C."/>
        </authorList>
    </citation>
    <scope>NUCLEOTIDE SEQUENCE</scope>
    <source>
        <strain evidence="2">NIES-1699</strain>
    </source>
</reference>
<sequence>MSSSHENDDDERQPLVVVVGGKGKKRRSTQRCVWFGVVGLLSASLVGLSLVRNFRVSPPSKNFAACEECGDEKENLCEAVSVRSNAYALCFSACVGGKRKWMAQCAWQAVSRLRATCAGEFQPTEPDSYGCGDARETCLACSSSSSSTCGKAAEHGAIRALDENLDELCEKIGVPKRWTTPLVMEDYSLQSAWRTSAPVLEIEEHYLYGRPFTLSSVFVKQAYAFWRYVLNSDTFARGRGVSATTRAYGDRGALMTALSQRELKPGALVFVDVIFEAMDTDWDFDILKEDVDPKVLLQTGDLEASPLTAEPNKERALDYLCVYHHTPDLLKRSALLRALLAYEDPLVLVLAGDADCRLKKLPRTHHTVIFPNDGGAATRAWWPEGLEGLDNLRDLGPVQSPGGFAADALSIASRSDAAAGGRPYLVDCGLSVTPRKPSRVTLLSYLERNADELVGIAKSANLNLRIEVSVSRLDSTPERSFVVATNTTSSSSGDAWFSLAPAGDTWSSGRILEAMLRGTIPIVDETYLADGISQKGCGDAARFWREGSPEFPHPAPFVFVRKWADLPSAILEAGALDNNLLEARVAAVRDYKQKLFSHLRSSTLDAIQTAQRAPGTSRCTTTPLNQSQAHHILRDAKEYYRDPEWFDHFTDAPTWPGSGCTTKYYTDGRKTHGAMCFDPACAPPTISSFDCHDTTTTTTTT</sequence>
<protein>
    <submittedName>
        <fullName evidence="2">Uncharacterized protein</fullName>
    </submittedName>
</protein>
<keyword evidence="1" id="KW-0472">Membrane</keyword>
<dbReference type="AlphaFoldDB" id="A0AAD7UD32"/>
<comment type="caution">
    <text evidence="2">The sequence shown here is derived from an EMBL/GenBank/DDBJ whole genome shotgun (WGS) entry which is preliminary data.</text>
</comment>
<proteinExistence type="predicted"/>
<gene>
    <name evidence="2" type="ORF">CTAYLR_004112</name>
</gene>
<evidence type="ECO:0000256" key="1">
    <source>
        <dbReference type="SAM" id="Phobius"/>
    </source>
</evidence>
<keyword evidence="1" id="KW-1133">Transmembrane helix</keyword>
<keyword evidence="3" id="KW-1185">Reference proteome</keyword>
<dbReference type="EMBL" id="JAQMWT010000373">
    <property type="protein sequence ID" value="KAJ8602662.1"/>
    <property type="molecule type" value="Genomic_DNA"/>
</dbReference>
<feature type="transmembrane region" description="Helical" evidence="1">
    <location>
        <begin position="32"/>
        <end position="51"/>
    </location>
</feature>
<organism evidence="2 3">
    <name type="scientific">Chrysophaeum taylorii</name>
    <dbReference type="NCBI Taxonomy" id="2483200"/>
    <lineage>
        <taxon>Eukaryota</taxon>
        <taxon>Sar</taxon>
        <taxon>Stramenopiles</taxon>
        <taxon>Ochrophyta</taxon>
        <taxon>Pelagophyceae</taxon>
        <taxon>Pelagomonadales</taxon>
        <taxon>Pelagomonadaceae</taxon>
        <taxon>Chrysophaeum</taxon>
    </lineage>
</organism>
<keyword evidence="1" id="KW-0812">Transmembrane</keyword>
<name>A0AAD7UD32_9STRA</name>
<evidence type="ECO:0000313" key="3">
    <source>
        <dbReference type="Proteomes" id="UP001230188"/>
    </source>
</evidence>
<evidence type="ECO:0000313" key="2">
    <source>
        <dbReference type="EMBL" id="KAJ8602662.1"/>
    </source>
</evidence>
<dbReference type="Proteomes" id="UP001230188">
    <property type="component" value="Unassembled WGS sequence"/>
</dbReference>
<accession>A0AAD7UD32</accession>